<reference evidence="2" key="2">
    <citation type="submission" date="2023-05" db="EMBL/GenBank/DDBJ databases">
        <authorList>
            <consortium name="Lawrence Berkeley National Laboratory"/>
            <person name="Steindorff A."/>
            <person name="Hensen N."/>
            <person name="Bonometti L."/>
            <person name="Westerberg I."/>
            <person name="Brannstrom I.O."/>
            <person name="Guillou S."/>
            <person name="Cros-Aarteil S."/>
            <person name="Calhoun S."/>
            <person name="Haridas S."/>
            <person name="Kuo A."/>
            <person name="Mondo S."/>
            <person name="Pangilinan J."/>
            <person name="Riley R."/>
            <person name="Labutti K."/>
            <person name="Andreopoulos B."/>
            <person name="Lipzen A."/>
            <person name="Chen C."/>
            <person name="Yanf M."/>
            <person name="Daum C."/>
            <person name="Ng V."/>
            <person name="Clum A."/>
            <person name="Ohm R."/>
            <person name="Martin F."/>
            <person name="Silar P."/>
            <person name="Natvig D."/>
            <person name="Lalanne C."/>
            <person name="Gautier V."/>
            <person name="Ament-Velasquez S.L."/>
            <person name="Kruys A."/>
            <person name="Hutchinson M.I."/>
            <person name="Powell A.J."/>
            <person name="Barry K."/>
            <person name="Miller A.N."/>
            <person name="Grigoriev I.V."/>
            <person name="Debuchy R."/>
            <person name="Gladieux P."/>
            <person name="Thoren M.H."/>
            <person name="Johannesson H."/>
        </authorList>
    </citation>
    <scope>NUCLEOTIDE SEQUENCE</scope>
    <source>
        <strain evidence="2">CBS 359.72</strain>
    </source>
</reference>
<sequence length="189" mass="20295">MPVPTTREVIPGSLVNIVLKADQPTGRTVQGAVAQLLTRGNHPRGIKVRLADGRVGRVQSMAGTMTSNGVPDEPCGDTEADHRPGFAGFSRGRWERRHYTDVRQEAQPPSAQPIGLDAYIKPAKQRGKGRKAGNTTTGEVTDDNFPAAPQRPAIDPASAEQEVLACPVCEDFKGNAAALMHHVQSHFDD</sequence>
<dbReference type="NCBIfam" id="TIGR03833">
    <property type="entry name" value="YwbE family protein"/>
    <property type="match status" value="1"/>
</dbReference>
<dbReference type="InterPro" id="IPR019240">
    <property type="entry name" value="DUF2196"/>
</dbReference>
<comment type="caution">
    <text evidence="2">The sequence shown here is derived from an EMBL/GenBank/DDBJ whole genome shotgun (WGS) entry which is preliminary data.</text>
</comment>
<reference evidence="2" key="1">
    <citation type="journal article" date="2023" name="Mol. Phylogenet. Evol.">
        <title>Genome-scale phylogeny and comparative genomics of the fungal order Sordariales.</title>
        <authorList>
            <person name="Hensen N."/>
            <person name="Bonometti L."/>
            <person name="Westerberg I."/>
            <person name="Brannstrom I.O."/>
            <person name="Guillou S."/>
            <person name="Cros-Aarteil S."/>
            <person name="Calhoun S."/>
            <person name="Haridas S."/>
            <person name="Kuo A."/>
            <person name="Mondo S."/>
            <person name="Pangilinan J."/>
            <person name="Riley R."/>
            <person name="LaButti K."/>
            <person name="Andreopoulos B."/>
            <person name="Lipzen A."/>
            <person name="Chen C."/>
            <person name="Yan M."/>
            <person name="Daum C."/>
            <person name="Ng V."/>
            <person name="Clum A."/>
            <person name="Steindorff A."/>
            <person name="Ohm R.A."/>
            <person name="Martin F."/>
            <person name="Silar P."/>
            <person name="Natvig D.O."/>
            <person name="Lalanne C."/>
            <person name="Gautier V."/>
            <person name="Ament-Velasquez S.L."/>
            <person name="Kruys A."/>
            <person name="Hutchinson M.I."/>
            <person name="Powell A.J."/>
            <person name="Barry K."/>
            <person name="Miller A.N."/>
            <person name="Grigoriev I.V."/>
            <person name="Debuchy R."/>
            <person name="Gladieux P."/>
            <person name="Hiltunen Thoren M."/>
            <person name="Johannesson H."/>
        </authorList>
    </citation>
    <scope>NUCLEOTIDE SEQUENCE</scope>
    <source>
        <strain evidence="2">CBS 359.72</strain>
    </source>
</reference>
<proteinExistence type="predicted"/>
<feature type="region of interest" description="Disordered" evidence="1">
    <location>
        <begin position="63"/>
        <end position="89"/>
    </location>
</feature>
<gene>
    <name evidence="2" type="ORF">C7999DRAFT_41226</name>
</gene>
<dbReference type="Pfam" id="PF09962">
    <property type="entry name" value="DUF2196"/>
    <property type="match status" value="1"/>
</dbReference>
<feature type="region of interest" description="Disordered" evidence="1">
    <location>
        <begin position="124"/>
        <end position="158"/>
    </location>
</feature>
<evidence type="ECO:0000313" key="3">
    <source>
        <dbReference type="Proteomes" id="UP001303647"/>
    </source>
</evidence>
<dbReference type="Proteomes" id="UP001303647">
    <property type="component" value="Unassembled WGS sequence"/>
</dbReference>
<name>A0AAN7HF97_9PEZI</name>
<evidence type="ECO:0008006" key="4">
    <source>
        <dbReference type="Google" id="ProtNLM"/>
    </source>
</evidence>
<dbReference type="PANTHER" id="PTHR40069">
    <property type="entry name" value="YWBE PROTEIN"/>
    <property type="match status" value="1"/>
</dbReference>
<keyword evidence="3" id="KW-1185">Reference proteome</keyword>
<dbReference type="AlphaFoldDB" id="A0AAN7HF97"/>
<evidence type="ECO:0000256" key="1">
    <source>
        <dbReference type="SAM" id="MobiDB-lite"/>
    </source>
</evidence>
<organism evidence="2 3">
    <name type="scientific">Corynascus novoguineensis</name>
    <dbReference type="NCBI Taxonomy" id="1126955"/>
    <lineage>
        <taxon>Eukaryota</taxon>
        <taxon>Fungi</taxon>
        <taxon>Dikarya</taxon>
        <taxon>Ascomycota</taxon>
        <taxon>Pezizomycotina</taxon>
        <taxon>Sordariomycetes</taxon>
        <taxon>Sordariomycetidae</taxon>
        <taxon>Sordariales</taxon>
        <taxon>Chaetomiaceae</taxon>
        <taxon>Corynascus</taxon>
    </lineage>
</organism>
<dbReference type="PANTHER" id="PTHR40069:SF1">
    <property type="entry name" value="YWBE PROTEIN"/>
    <property type="match status" value="1"/>
</dbReference>
<evidence type="ECO:0000313" key="2">
    <source>
        <dbReference type="EMBL" id="KAK4247456.1"/>
    </source>
</evidence>
<dbReference type="EMBL" id="MU857653">
    <property type="protein sequence ID" value="KAK4247456.1"/>
    <property type="molecule type" value="Genomic_DNA"/>
</dbReference>
<accession>A0AAN7HF97</accession>
<protein>
    <recommendedName>
        <fullName evidence="4">UBZ4-type domain-containing protein</fullName>
    </recommendedName>
</protein>